<dbReference type="Proteomes" id="UP000272241">
    <property type="component" value="Unassembled WGS sequence"/>
</dbReference>
<dbReference type="SUPFAM" id="SSF50494">
    <property type="entry name" value="Trypsin-like serine proteases"/>
    <property type="match status" value="1"/>
</dbReference>
<protein>
    <recommendedName>
        <fullName evidence="5">Serine protease</fullName>
    </recommendedName>
</protein>
<proteinExistence type="predicted"/>
<organism evidence="1 4">
    <name type="scientific">Pseudomonas savastanoi</name>
    <name type="common">Pseudomonas syringae pv. savastanoi</name>
    <dbReference type="NCBI Taxonomy" id="29438"/>
    <lineage>
        <taxon>Bacteria</taxon>
        <taxon>Pseudomonadati</taxon>
        <taxon>Pseudomonadota</taxon>
        <taxon>Gammaproteobacteria</taxon>
        <taxon>Pseudomonadales</taxon>
        <taxon>Pseudomonadaceae</taxon>
        <taxon>Pseudomonas</taxon>
    </lineage>
</organism>
<name>A0A3M6ANM9_PSESS</name>
<dbReference type="AlphaFoldDB" id="A0A3M6ANM9"/>
<dbReference type="EMBL" id="RBUO01000079">
    <property type="protein sequence ID" value="RMV22497.1"/>
    <property type="molecule type" value="Genomic_DNA"/>
</dbReference>
<dbReference type="RefSeq" id="WP_057456160.1">
    <property type="nucleotide sequence ID" value="NZ_RBUM01000441.1"/>
</dbReference>
<dbReference type="EMBL" id="RBUN01000154">
    <property type="protein sequence ID" value="RMV20508.1"/>
    <property type="molecule type" value="Genomic_DNA"/>
</dbReference>
<accession>A0A3M6ANM9</accession>
<dbReference type="Pfam" id="PF13365">
    <property type="entry name" value="Trypsin_2"/>
    <property type="match status" value="1"/>
</dbReference>
<dbReference type="Gene3D" id="2.40.10.120">
    <property type="match status" value="1"/>
</dbReference>
<evidence type="ECO:0000313" key="3">
    <source>
        <dbReference type="Proteomes" id="UP000272241"/>
    </source>
</evidence>
<dbReference type="InterPro" id="IPR009003">
    <property type="entry name" value="Peptidase_S1_PA"/>
</dbReference>
<evidence type="ECO:0008006" key="5">
    <source>
        <dbReference type="Google" id="ProtNLM"/>
    </source>
</evidence>
<evidence type="ECO:0000313" key="1">
    <source>
        <dbReference type="EMBL" id="RMV20508.1"/>
    </source>
</evidence>
<dbReference type="Proteomes" id="UP000272703">
    <property type="component" value="Unassembled WGS sequence"/>
</dbReference>
<evidence type="ECO:0000313" key="4">
    <source>
        <dbReference type="Proteomes" id="UP000272703"/>
    </source>
</evidence>
<evidence type="ECO:0000313" key="2">
    <source>
        <dbReference type="EMBL" id="RMV22497.1"/>
    </source>
</evidence>
<sequence>MTEEEVKLATCQVFAVGKSGTGWIVSPEHILTAYHCVDVSEEPEASDFITVRFGVGASATDHEATIVAYDADLDVCLLKMPLRYSCRPIPLELNRPQPGTQWYAFGYPTVKLELGHVLHGVVQQALTEQALGVDLDLSVQAGSELSSYSGLSGSALMVGPRCYGMLRVSVDRSLGAISFAELAPFLRSNGVVGEITHEPAEETSVVLRPDFDELLESRVTSLGAGYVLLDGAHGIGKSTFCRNFTPHGATVEVIGAYAFSGGTRGSTPALQAQPEIFVGWLESMWSSEVTGRPARLTERSYSQLIQSTASILQAFANRSMNAGKVGVLFIDGINEAAGVNGDALRRFVDLLPHVATGAS</sequence>
<gene>
    <name evidence="2" type="ORF">ALP15_00220</name>
    <name evidence="1" type="ORF">ALP16_200064</name>
</gene>
<reference evidence="3 4" key="1">
    <citation type="submission" date="2018-08" db="EMBL/GenBank/DDBJ databases">
        <title>Recombination of ecologically and evolutionarily significant loci maintains genetic cohesion in the Pseudomonas syringae species complex.</title>
        <authorList>
            <person name="Dillon M."/>
            <person name="Thakur S."/>
            <person name="Almeida R.N.D."/>
            <person name="Weir B.S."/>
            <person name="Guttman D.S."/>
        </authorList>
    </citation>
    <scope>NUCLEOTIDE SEQUENCE [LARGE SCALE GENOMIC DNA]</scope>
    <source>
        <strain evidence="2 3">ICMP 11895</strain>
        <strain evidence="1 4">ICMP 11897</strain>
    </source>
</reference>
<comment type="caution">
    <text evidence="1">The sequence shown here is derived from an EMBL/GenBank/DDBJ whole genome shotgun (WGS) entry which is preliminary data.</text>
</comment>